<dbReference type="EMBL" id="CP047226">
    <property type="protein sequence ID" value="QHG09453.1"/>
    <property type="molecule type" value="Genomic_DNA"/>
</dbReference>
<sequence>MMPTPNSSKPLSIVITGATSGIGLQLAMDYLSQGHEVYTVGRNSDVLHRLAAMGAKTIQLDLTEYDAVMQAFSDIKTLDLFIAAAGVCEYIDMPNFDSRSIMRVMNANYGSLVHAIEALLPALKATKGKIVTVGSASALVPFVRAEGYGSSKSAIHYLSKTLQMSLQPYEVKVALVVPGFIKTPMTLQNDFPMPFLQTVQQASQAIQQGIANDDNVIEFPQTLVQPLKLLAQLPDAVWHFVGSKLSHTT</sequence>
<dbReference type="PRINTS" id="PR00081">
    <property type="entry name" value="GDHRDH"/>
</dbReference>
<evidence type="ECO:0000313" key="3">
    <source>
        <dbReference type="EMBL" id="QHG09453.1"/>
    </source>
</evidence>
<dbReference type="GO" id="GO:0016020">
    <property type="term" value="C:membrane"/>
    <property type="evidence" value="ECO:0007669"/>
    <property type="project" value="TreeGrafter"/>
</dbReference>
<accession>A0A6P1KHV1</accession>
<dbReference type="InterPro" id="IPR020904">
    <property type="entry name" value="Sc_DH/Rdtase_CS"/>
</dbReference>
<dbReference type="GO" id="GO:0016491">
    <property type="term" value="F:oxidoreductase activity"/>
    <property type="evidence" value="ECO:0007669"/>
    <property type="project" value="UniProtKB-KW"/>
</dbReference>
<evidence type="ECO:0000256" key="2">
    <source>
        <dbReference type="ARBA" id="ARBA00023002"/>
    </source>
</evidence>
<dbReference type="Gene3D" id="3.40.50.720">
    <property type="entry name" value="NAD(P)-binding Rossmann-like Domain"/>
    <property type="match status" value="1"/>
</dbReference>
<dbReference type="InterPro" id="IPR036291">
    <property type="entry name" value="NAD(P)-bd_dom_sf"/>
</dbReference>
<dbReference type="InterPro" id="IPR002347">
    <property type="entry name" value="SDR_fam"/>
</dbReference>
<reference evidence="3" key="1">
    <citation type="journal article" date="2020" name="Microbiol. Resour. Announc.">
        <title>Complete Genome Sequence of Moraxella osloensis Strain YV1, Isolated from an Australian Wastewater Treatment Plant.</title>
        <authorList>
            <person name="Batinovic S."/>
            <person name="Rice D.T.F."/>
            <person name="Seviour R.J."/>
            <person name="Petrovski S."/>
        </authorList>
    </citation>
    <scope>NUCLEOTIDE SEQUENCE</scope>
    <source>
        <strain evidence="3">YV1</strain>
    </source>
</reference>
<keyword evidence="2" id="KW-0560">Oxidoreductase</keyword>
<protein>
    <submittedName>
        <fullName evidence="3">SDR family NAD(P)-dependent oxidoreductase</fullName>
    </submittedName>
</protein>
<gene>
    <name evidence="3" type="ORF">GSF12_05850</name>
</gene>
<dbReference type="SUPFAM" id="SSF51735">
    <property type="entry name" value="NAD(P)-binding Rossmann-fold domains"/>
    <property type="match status" value="1"/>
</dbReference>
<name>A0A6P1KHV1_FAUOS</name>
<proteinExistence type="inferred from homology"/>
<comment type="similarity">
    <text evidence="1">Belongs to the short-chain dehydrogenases/reductases (SDR) family.</text>
</comment>
<evidence type="ECO:0000256" key="1">
    <source>
        <dbReference type="ARBA" id="ARBA00006484"/>
    </source>
</evidence>
<dbReference type="PROSITE" id="PS00061">
    <property type="entry name" value="ADH_SHORT"/>
    <property type="match status" value="1"/>
</dbReference>
<dbReference type="AlphaFoldDB" id="A0A6P1KHV1"/>
<organism evidence="3">
    <name type="scientific">Faucicola osloensis</name>
    <name type="common">Moraxella osloensis</name>
    <dbReference type="NCBI Taxonomy" id="34062"/>
    <lineage>
        <taxon>Bacteria</taxon>
        <taxon>Pseudomonadati</taxon>
        <taxon>Pseudomonadota</taxon>
        <taxon>Gammaproteobacteria</taxon>
        <taxon>Moraxellales</taxon>
        <taxon>Moraxellaceae</taxon>
        <taxon>Faucicola</taxon>
    </lineage>
</organism>
<dbReference type="PANTHER" id="PTHR44196">
    <property type="entry name" value="DEHYDROGENASE/REDUCTASE SDR FAMILY MEMBER 7B"/>
    <property type="match status" value="1"/>
</dbReference>
<dbReference type="Pfam" id="PF00106">
    <property type="entry name" value="adh_short"/>
    <property type="match status" value="1"/>
</dbReference>
<dbReference type="PANTHER" id="PTHR44196:SF1">
    <property type="entry name" value="DEHYDROGENASE_REDUCTASE SDR FAMILY MEMBER 7B"/>
    <property type="match status" value="1"/>
</dbReference>